<comment type="catalytic activity">
    <reaction evidence="1">
        <text>S-ubiquitinyl-[E2 ubiquitin-conjugating enzyme]-L-cysteine + [acceptor protein]-L-lysine = [E2 ubiquitin-conjugating enzyme]-L-cysteine + N(6)-ubiquitinyl-[acceptor protein]-L-lysine.</text>
        <dbReference type="EC" id="2.3.2.27"/>
    </reaction>
</comment>
<dbReference type="PROSITE" id="PS50089">
    <property type="entry name" value="ZF_RING_2"/>
    <property type="match status" value="1"/>
</dbReference>
<dbReference type="PANTHER" id="PTHR22937:SF65">
    <property type="entry name" value="E3 UBIQUITIN-PROTEIN LIGASE ARK2C"/>
    <property type="match status" value="1"/>
</dbReference>
<keyword evidence="4" id="KW-0479">Metal-binding</keyword>
<evidence type="ECO:0000256" key="6">
    <source>
        <dbReference type="ARBA" id="ARBA00022786"/>
    </source>
</evidence>
<dbReference type="GO" id="GO:0061630">
    <property type="term" value="F:ubiquitin protein ligase activity"/>
    <property type="evidence" value="ECO:0007669"/>
    <property type="project" value="UniProtKB-EC"/>
</dbReference>
<dbReference type="SUPFAM" id="SSF57850">
    <property type="entry name" value="RING/U-box"/>
    <property type="match status" value="1"/>
</dbReference>
<keyword evidence="5 8" id="KW-0863">Zinc-finger</keyword>
<evidence type="ECO:0000256" key="9">
    <source>
        <dbReference type="SAM" id="MobiDB-lite"/>
    </source>
</evidence>
<evidence type="ECO:0000256" key="1">
    <source>
        <dbReference type="ARBA" id="ARBA00000900"/>
    </source>
</evidence>
<evidence type="ECO:0000256" key="5">
    <source>
        <dbReference type="ARBA" id="ARBA00022771"/>
    </source>
</evidence>
<feature type="region of interest" description="Disordered" evidence="9">
    <location>
        <begin position="230"/>
        <end position="251"/>
    </location>
</feature>
<evidence type="ECO:0000313" key="11">
    <source>
        <dbReference type="EMBL" id="CCC94967.1"/>
    </source>
</evidence>
<evidence type="ECO:0000256" key="3">
    <source>
        <dbReference type="ARBA" id="ARBA00022679"/>
    </source>
</evidence>
<organism evidence="11">
    <name type="scientific">Trypanosoma congolense (strain IL3000)</name>
    <dbReference type="NCBI Taxonomy" id="1068625"/>
    <lineage>
        <taxon>Eukaryota</taxon>
        <taxon>Discoba</taxon>
        <taxon>Euglenozoa</taxon>
        <taxon>Kinetoplastea</taxon>
        <taxon>Metakinetoplastina</taxon>
        <taxon>Trypanosomatida</taxon>
        <taxon>Trypanosomatidae</taxon>
        <taxon>Trypanosoma</taxon>
        <taxon>Nannomonas</taxon>
    </lineage>
</organism>
<reference evidence="11" key="1">
    <citation type="journal article" date="2012" name="Proc. Natl. Acad. Sci. U.S.A.">
        <title>Antigenic diversity is generated by distinct evolutionary mechanisms in African trypanosome species.</title>
        <authorList>
            <person name="Jackson A.P."/>
            <person name="Berry A."/>
            <person name="Aslett M."/>
            <person name="Allison H.C."/>
            <person name="Burton P."/>
            <person name="Vavrova-Anderson J."/>
            <person name="Brown R."/>
            <person name="Browne H."/>
            <person name="Corton N."/>
            <person name="Hauser H."/>
            <person name="Gamble J."/>
            <person name="Gilderthorp R."/>
            <person name="Marcello L."/>
            <person name="McQuillan J."/>
            <person name="Otto T.D."/>
            <person name="Quail M.A."/>
            <person name="Sanders M.J."/>
            <person name="van Tonder A."/>
            <person name="Ginger M.L."/>
            <person name="Field M.C."/>
            <person name="Barry J.D."/>
            <person name="Hertz-Fowler C."/>
            <person name="Berriman M."/>
        </authorList>
    </citation>
    <scope>NUCLEOTIDE SEQUENCE</scope>
    <source>
        <strain evidence="11">IL3000</strain>
    </source>
</reference>
<dbReference type="Pfam" id="PF13639">
    <property type="entry name" value="zf-RING_2"/>
    <property type="match status" value="1"/>
</dbReference>
<dbReference type="PANTHER" id="PTHR22937">
    <property type="entry name" value="E3 UBIQUITIN-PROTEIN LIGASE RNF165"/>
    <property type="match status" value="1"/>
</dbReference>
<keyword evidence="3" id="KW-0808">Transferase</keyword>
<dbReference type="GO" id="GO:0008270">
    <property type="term" value="F:zinc ion binding"/>
    <property type="evidence" value="ECO:0007669"/>
    <property type="project" value="UniProtKB-KW"/>
</dbReference>
<evidence type="ECO:0000256" key="4">
    <source>
        <dbReference type="ARBA" id="ARBA00022723"/>
    </source>
</evidence>
<accession>G0UZZ8</accession>
<dbReference type="Gene3D" id="3.30.40.10">
    <property type="entry name" value="Zinc/RING finger domain, C3HC4 (zinc finger)"/>
    <property type="match status" value="1"/>
</dbReference>
<keyword evidence="6" id="KW-0833">Ubl conjugation pathway</keyword>
<dbReference type="InterPro" id="IPR045191">
    <property type="entry name" value="MBR1/2-like"/>
</dbReference>
<dbReference type="VEuPathDB" id="TriTrypDB:TcIL3000.11.3670"/>
<sequence>MARWDNQVLETPFTYSTLGTRGSCEYPFQPSTAPSTYAPNPAGAPHQLQSSMVQLLVSDPRRNGATVLNSISPGVQISGQNLSRGGHVMFQGHVPQGDVRTHIMHHTDPHARSCHSTNNIHLPHQIPVTFGAQYDPTGPMHSFAEDPSRIMWQTTMMYTPQPWAPMDGPSRAALRHQPPWIVVEQEPLAAAHRCLVVDAERQLASRQRMCSRWWSQHPRDVNHLQHQPNHRSHAYQQHTGRTGPFNPPARQFSRRNHFAFNRWKQNGVPVDGQFNFSSLLAPEAVTRPPTPSPGNRLRHVRSWRGDNVGSQRELRLHNMYTFEAAMNLDVDNMSYEQLLELAERVGRVERGVDPDRLKELCVRVTPENAERGSANPSLIDVGSALPTTNGERERHVSCQADAKMEDSLMCCICLDDLNVGHLATRMPCCGNFFHCPCAARWFDSHFRCPICMADIRGDDC</sequence>
<dbReference type="AlphaFoldDB" id="G0UZZ8"/>
<protein>
    <recommendedName>
        <fullName evidence="2">RING-type E3 ubiquitin transferase</fullName>
        <ecNumber evidence="2">2.3.2.27</ecNumber>
    </recommendedName>
</protein>
<evidence type="ECO:0000256" key="8">
    <source>
        <dbReference type="PROSITE-ProRule" id="PRU00175"/>
    </source>
</evidence>
<feature type="domain" description="RING-type" evidence="10">
    <location>
        <begin position="410"/>
        <end position="451"/>
    </location>
</feature>
<gene>
    <name evidence="11" type="ORF">TCIL3000_11_3670</name>
</gene>
<evidence type="ECO:0000256" key="2">
    <source>
        <dbReference type="ARBA" id="ARBA00012483"/>
    </source>
</evidence>
<dbReference type="EC" id="2.3.2.27" evidence="2"/>
<name>G0UZZ8_TRYCI</name>
<evidence type="ECO:0000256" key="7">
    <source>
        <dbReference type="ARBA" id="ARBA00022833"/>
    </source>
</evidence>
<proteinExistence type="predicted"/>
<keyword evidence="7" id="KW-0862">Zinc</keyword>
<dbReference type="InterPro" id="IPR013083">
    <property type="entry name" value="Znf_RING/FYVE/PHD"/>
</dbReference>
<dbReference type="EMBL" id="HE575324">
    <property type="protein sequence ID" value="CCC94967.1"/>
    <property type="molecule type" value="Genomic_DNA"/>
</dbReference>
<evidence type="ECO:0000259" key="10">
    <source>
        <dbReference type="PROSITE" id="PS50089"/>
    </source>
</evidence>
<dbReference type="InterPro" id="IPR001841">
    <property type="entry name" value="Znf_RING"/>
</dbReference>